<accession>A0ABW1YTA4</accession>
<feature type="transmembrane region" description="Helical" evidence="1">
    <location>
        <begin position="33"/>
        <end position="53"/>
    </location>
</feature>
<keyword evidence="1" id="KW-1133">Transmembrane helix</keyword>
<evidence type="ECO:0000256" key="1">
    <source>
        <dbReference type="SAM" id="Phobius"/>
    </source>
</evidence>
<name>A0ABW1YTA4_9GAMM</name>
<keyword evidence="1" id="KW-0472">Membrane</keyword>
<dbReference type="Proteomes" id="UP001596425">
    <property type="component" value="Unassembled WGS sequence"/>
</dbReference>
<keyword evidence="1" id="KW-0812">Transmembrane</keyword>
<dbReference type="EMBL" id="JBHSVR010000001">
    <property type="protein sequence ID" value="MFC6634807.1"/>
    <property type="molecule type" value="Genomic_DNA"/>
</dbReference>
<dbReference type="RefSeq" id="WP_193191452.1">
    <property type="nucleotide sequence ID" value="NZ_JACZFR010000018.1"/>
</dbReference>
<evidence type="ECO:0000313" key="3">
    <source>
        <dbReference type="Proteomes" id="UP001596425"/>
    </source>
</evidence>
<gene>
    <name evidence="2" type="ORF">ACFQBM_16080</name>
</gene>
<protein>
    <submittedName>
        <fullName evidence="2">Tetratricopeptide repeat protein</fullName>
    </submittedName>
</protein>
<keyword evidence="3" id="KW-1185">Reference proteome</keyword>
<evidence type="ECO:0000313" key="2">
    <source>
        <dbReference type="EMBL" id="MFC6634807.1"/>
    </source>
</evidence>
<organism evidence="2 3">
    <name type="scientific">Microbulbifer taiwanensis</name>
    <dbReference type="NCBI Taxonomy" id="986746"/>
    <lineage>
        <taxon>Bacteria</taxon>
        <taxon>Pseudomonadati</taxon>
        <taxon>Pseudomonadota</taxon>
        <taxon>Gammaproteobacteria</taxon>
        <taxon>Cellvibrionales</taxon>
        <taxon>Microbulbiferaceae</taxon>
        <taxon>Microbulbifer</taxon>
    </lineage>
</organism>
<sequence>MDTRWLVVQASLLESAAIGGLLSPLPLWMRLPIFLIGHGTAAAMYSVLLWRLLPRRFRYPAARSYLFLLSFQFCMPAIGTLGLSSSMLLALYLPREKRTPPWQTTTIPELPFKPMDLDSYPIYSHGGLAQIIKHASTPEKRLKAVLSTKQMPEKQAISLLRFALKDPVDDVRLLAYSMLDTKEKSISENIHQHLKVLRNTVSRKRQRILHHLIASNYWELVYLDLAQGGVRRHMLDQAQAHIAKSLEIKRAAPALKLYGRILGEAGKLSESKAMFEAALNEGMAEAEVAPYLAEVAFISGDFHQVEDYLRIYSRSDKQTPTMQPILKYWLT</sequence>
<comment type="caution">
    <text evidence="2">The sequence shown here is derived from an EMBL/GenBank/DDBJ whole genome shotgun (WGS) entry which is preliminary data.</text>
</comment>
<proteinExistence type="predicted"/>
<feature type="transmembrane region" description="Helical" evidence="1">
    <location>
        <begin position="65"/>
        <end position="93"/>
    </location>
</feature>
<reference evidence="3" key="1">
    <citation type="journal article" date="2019" name="Int. J. Syst. Evol. Microbiol.">
        <title>The Global Catalogue of Microorganisms (GCM) 10K type strain sequencing project: providing services to taxonomists for standard genome sequencing and annotation.</title>
        <authorList>
            <consortium name="The Broad Institute Genomics Platform"/>
            <consortium name="The Broad Institute Genome Sequencing Center for Infectious Disease"/>
            <person name="Wu L."/>
            <person name="Ma J."/>
        </authorList>
    </citation>
    <scope>NUCLEOTIDE SEQUENCE [LARGE SCALE GENOMIC DNA]</scope>
    <source>
        <strain evidence="3">CGMCC 1.13718</strain>
    </source>
</reference>
<dbReference type="Gene3D" id="1.25.40.10">
    <property type="entry name" value="Tetratricopeptide repeat domain"/>
    <property type="match status" value="1"/>
</dbReference>
<dbReference type="InterPro" id="IPR011990">
    <property type="entry name" value="TPR-like_helical_dom_sf"/>
</dbReference>